<keyword evidence="17" id="KW-1185">Reference proteome</keyword>
<dbReference type="FunFam" id="3.40.630.10:FF:000042">
    <property type="entry name" value="Peptide hydrolase"/>
    <property type="match status" value="1"/>
</dbReference>
<evidence type="ECO:0000313" key="17">
    <source>
        <dbReference type="Proteomes" id="UP000813444"/>
    </source>
</evidence>
<evidence type="ECO:0000256" key="2">
    <source>
        <dbReference type="ARBA" id="ARBA00011245"/>
    </source>
</evidence>
<evidence type="ECO:0000256" key="3">
    <source>
        <dbReference type="ARBA" id="ARBA00022438"/>
    </source>
</evidence>
<evidence type="ECO:0000256" key="9">
    <source>
        <dbReference type="ARBA" id="ARBA00023145"/>
    </source>
</evidence>
<dbReference type="EC" id="3.4.-.-" evidence="14"/>
<dbReference type="Proteomes" id="UP000813444">
    <property type="component" value="Unassembled WGS sequence"/>
</dbReference>
<feature type="chain" id="PRO_5035488800" description="Peptide hydrolase" evidence="14">
    <location>
        <begin position="18"/>
        <end position="387"/>
    </location>
</feature>
<evidence type="ECO:0000256" key="8">
    <source>
        <dbReference type="ARBA" id="ARBA00022833"/>
    </source>
</evidence>
<dbReference type="CDD" id="cd03879">
    <property type="entry name" value="M28_AAP"/>
    <property type="match status" value="1"/>
</dbReference>
<dbReference type="PROSITE" id="PS51257">
    <property type="entry name" value="PROKAR_LIPOPROTEIN"/>
    <property type="match status" value="1"/>
</dbReference>
<proteinExistence type="inferred from homology"/>
<comment type="subunit">
    <text evidence="2">Monomer.</text>
</comment>
<dbReference type="InterPro" id="IPR007484">
    <property type="entry name" value="Peptidase_M28"/>
</dbReference>
<evidence type="ECO:0000256" key="11">
    <source>
        <dbReference type="ARBA" id="ARBA00023180"/>
    </source>
</evidence>
<evidence type="ECO:0000256" key="6">
    <source>
        <dbReference type="ARBA" id="ARBA00022729"/>
    </source>
</evidence>
<dbReference type="OrthoDB" id="2214at2759"/>
<dbReference type="SUPFAM" id="SSF53187">
    <property type="entry name" value="Zn-dependent exopeptidases"/>
    <property type="match status" value="1"/>
</dbReference>
<dbReference type="EMBL" id="JAGPNK010000012">
    <property type="protein sequence ID" value="KAH7310687.1"/>
    <property type="molecule type" value="Genomic_DNA"/>
</dbReference>
<dbReference type="Gene3D" id="3.40.630.10">
    <property type="entry name" value="Zn peptidases"/>
    <property type="match status" value="1"/>
</dbReference>
<keyword evidence="10" id="KW-1015">Disulfide bond</keyword>
<dbReference type="GO" id="GO:0008235">
    <property type="term" value="F:metalloexopeptidase activity"/>
    <property type="evidence" value="ECO:0007669"/>
    <property type="project" value="InterPro"/>
</dbReference>
<comment type="cofactor">
    <cofactor evidence="1">
        <name>Zn(2+)</name>
        <dbReference type="ChEBI" id="CHEBI:29105"/>
    </cofactor>
</comment>
<reference evidence="16" key="1">
    <citation type="journal article" date="2021" name="Nat. Commun.">
        <title>Genetic determinants of endophytism in the Arabidopsis root mycobiome.</title>
        <authorList>
            <person name="Mesny F."/>
            <person name="Miyauchi S."/>
            <person name="Thiergart T."/>
            <person name="Pickel B."/>
            <person name="Atanasova L."/>
            <person name="Karlsson M."/>
            <person name="Huettel B."/>
            <person name="Barry K.W."/>
            <person name="Haridas S."/>
            <person name="Chen C."/>
            <person name="Bauer D."/>
            <person name="Andreopoulos W."/>
            <person name="Pangilinan J."/>
            <person name="LaButti K."/>
            <person name="Riley R."/>
            <person name="Lipzen A."/>
            <person name="Clum A."/>
            <person name="Drula E."/>
            <person name="Henrissat B."/>
            <person name="Kohler A."/>
            <person name="Grigoriev I.V."/>
            <person name="Martin F.M."/>
            <person name="Hacquard S."/>
        </authorList>
    </citation>
    <scope>NUCLEOTIDE SEQUENCE</scope>
    <source>
        <strain evidence="16">MPI-CAGE-CH-0235</strain>
    </source>
</reference>
<accession>A0A8K0SNK1</accession>
<evidence type="ECO:0000313" key="16">
    <source>
        <dbReference type="EMBL" id="KAH7310687.1"/>
    </source>
</evidence>
<keyword evidence="8 14" id="KW-0862">Zinc</keyword>
<feature type="signal peptide" evidence="14">
    <location>
        <begin position="1"/>
        <end position="17"/>
    </location>
</feature>
<dbReference type="PANTHER" id="PTHR12147:SF56">
    <property type="entry name" value="AMINOPEPTIDASE YDR415C-RELATED"/>
    <property type="match status" value="1"/>
</dbReference>
<evidence type="ECO:0000256" key="12">
    <source>
        <dbReference type="ARBA" id="ARBA00043843"/>
    </source>
</evidence>
<keyword evidence="9" id="KW-0865">Zymogen</keyword>
<dbReference type="GO" id="GO:0006508">
    <property type="term" value="P:proteolysis"/>
    <property type="evidence" value="ECO:0007669"/>
    <property type="project" value="UniProtKB-KW"/>
</dbReference>
<evidence type="ECO:0000256" key="4">
    <source>
        <dbReference type="ARBA" id="ARBA00022670"/>
    </source>
</evidence>
<dbReference type="InterPro" id="IPR045175">
    <property type="entry name" value="M28_fam"/>
</dbReference>
<keyword evidence="7 14" id="KW-0378">Hydrolase</keyword>
<evidence type="ECO:0000256" key="10">
    <source>
        <dbReference type="ARBA" id="ARBA00023157"/>
    </source>
</evidence>
<dbReference type="GO" id="GO:0004177">
    <property type="term" value="F:aminopeptidase activity"/>
    <property type="evidence" value="ECO:0007669"/>
    <property type="project" value="UniProtKB-KW"/>
</dbReference>
<keyword evidence="5 14" id="KW-0479">Metal-binding</keyword>
<dbReference type="GO" id="GO:0046872">
    <property type="term" value="F:metal ion binding"/>
    <property type="evidence" value="ECO:0007669"/>
    <property type="project" value="UniProtKB-KW"/>
</dbReference>
<comment type="caution">
    <text evidence="16">The sequence shown here is derived from an EMBL/GenBank/DDBJ whole genome shotgun (WGS) entry which is preliminary data.</text>
</comment>
<dbReference type="AlphaFoldDB" id="A0A8K0SNK1"/>
<evidence type="ECO:0000256" key="5">
    <source>
        <dbReference type="ARBA" id="ARBA00022723"/>
    </source>
</evidence>
<evidence type="ECO:0000256" key="1">
    <source>
        <dbReference type="ARBA" id="ARBA00001947"/>
    </source>
</evidence>
<evidence type="ECO:0000256" key="14">
    <source>
        <dbReference type="RuleBase" id="RU361240"/>
    </source>
</evidence>
<evidence type="ECO:0000256" key="13">
    <source>
        <dbReference type="ARBA" id="ARBA00043962"/>
    </source>
</evidence>
<evidence type="ECO:0000256" key="7">
    <source>
        <dbReference type="ARBA" id="ARBA00022801"/>
    </source>
</evidence>
<gene>
    <name evidence="16" type="ORF">B0I35DRAFT_514712</name>
</gene>
<sequence length="387" mass="42186">MRSSAILLPALAATAFACNLESSPNVDRFIRLRAVSPESEPLYTLEFEDGSTRQVTDDERWELKRAHVRFFDITDEPVTATYSSVSRTTNDEVSIAAFPTALTQVSQVNTLISRYTIANVRTNLQRFSSFYNRYYRATTGVESAQWLFDQVSAIISASGSSRASVRKVTHSFSQFSVVATIQGTSAKTVVVGAHQDSINSRSPTGEAAGADDDGSGSMAILEAFRTILTDSRISAGQAPNTLEFHWYAGEEAGLLGSQAIFQQYARDGKNVAAMLNQDMVGYSPRNQFGLITDNTNAQLNAFTRLVIGRYASIGFVETRCGYACSDHASATRSGYPASFVFEGAFANSNPSIHTTSDTIANINFNHIYEHGKLILGFLTELAFSPNI</sequence>
<name>A0A8K0SNK1_9HYPO</name>
<protein>
    <recommendedName>
        <fullName evidence="14">Peptide hydrolase</fullName>
        <ecNumber evidence="14">3.4.-.-</ecNumber>
    </recommendedName>
</protein>
<keyword evidence="11" id="KW-0325">Glycoprotein</keyword>
<comment type="function">
    <text evidence="12">Extracellular aminopeptidase that allows assimilation of proteinaceous substrates.</text>
</comment>
<keyword evidence="3" id="KW-0031">Aminopeptidase</keyword>
<comment type="similarity">
    <text evidence="13">Belongs to the peptidase M28 family. M28E subfamily.</text>
</comment>
<keyword evidence="6 14" id="KW-0732">Signal</keyword>
<keyword evidence="4 14" id="KW-0645">Protease</keyword>
<dbReference type="PANTHER" id="PTHR12147">
    <property type="entry name" value="METALLOPEPTIDASE M28 FAMILY MEMBER"/>
    <property type="match status" value="1"/>
</dbReference>
<organism evidence="16 17">
    <name type="scientific">Stachybotrys elegans</name>
    <dbReference type="NCBI Taxonomy" id="80388"/>
    <lineage>
        <taxon>Eukaryota</taxon>
        <taxon>Fungi</taxon>
        <taxon>Dikarya</taxon>
        <taxon>Ascomycota</taxon>
        <taxon>Pezizomycotina</taxon>
        <taxon>Sordariomycetes</taxon>
        <taxon>Hypocreomycetidae</taxon>
        <taxon>Hypocreales</taxon>
        <taxon>Stachybotryaceae</taxon>
        <taxon>Stachybotrys</taxon>
    </lineage>
</organism>
<evidence type="ECO:0000259" key="15">
    <source>
        <dbReference type="Pfam" id="PF04389"/>
    </source>
</evidence>
<feature type="domain" description="Peptidase M28" evidence="15">
    <location>
        <begin position="177"/>
        <end position="377"/>
    </location>
</feature>
<dbReference type="Pfam" id="PF04389">
    <property type="entry name" value="Peptidase_M28"/>
    <property type="match status" value="1"/>
</dbReference>